<proteinExistence type="predicted"/>
<dbReference type="Proteomes" id="UP000790377">
    <property type="component" value="Unassembled WGS sequence"/>
</dbReference>
<accession>A0ACB8AGC6</accession>
<evidence type="ECO:0000313" key="2">
    <source>
        <dbReference type="Proteomes" id="UP000790377"/>
    </source>
</evidence>
<organism evidence="1 2">
    <name type="scientific">Hygrophoropsis aurantiaca</name>
    <dbReference type="NCBI Taxonomy" id="72124"/>
    <lineage>
        <taxon>Eukaryota</taxon>
        <taxon>Fungi</taxon>
        <taxon>Dikarya</taxon>
        <taxon>Basidiomycota</taxon>
        <taxon>Agaricomycotina</taxon>
        <taxon>Agaricomycetes</taxon>
        <taxon>Agaricomycetidae</taxon>
        <taxon>Boletales</taxon>
        <taxon>Coniophorineae</taxon>
        <taxon>Hygrophoropsidaceae</taxon>
        <taxon>Hygrophoropsis</taxon>
    </lineage>
</organism>
<reference evidence="1" key="1">
    <citation type="journal article" date="2021" name="New Phytol.">
        <title>Evolutionary innovations through gain and loss of genes in the ectomycorrhizal Boletales.</title>
        <authorList>
            <person name="Wu G."/>
            <person name="Miyauchi S."/>
            <person name="Morin E."/>
            <person name="Kuo A."/>
            <person name="Drula E."/>
            <person name="Varga T."/>
            <person name="Kohler A."/>
            <person name="Feng B."/>
            <person name="Cao Y."/>
            <person name="Lipzen A."/>
            <person name="Daum C."/>
            <person name="Hundley H."/>
            <person name="Pangilinan J."/>
            <person name="Johnson J."/>
            <person name="Barry K."/>
            <person name="LaButti K."/>
            <person name="Ng V."/>
            <person name="Ahrendt S."/>
            <person name="Min B."/>
            <person name="Choi I.G."/>
            <person name="Park H."/>
            <person name="Plett J.M."/>
            <person name="Magnuson J."/>
            <person name="Spatafora J.W."/>
            <person name="Nagy L.G."/>
            <person name="Henrissat B."/>
            <person name="Grigoriev I.V."/>
            <person name="Yang Z.L."/>
            <person name="Xu J."/>
            <person name="Martin F.M."/>
        </authorList>
    </citation>
    <scope>NUCLEOTIDE SEQUENCE</scope>
    <source>
        <strain evidence="1">ATCC 28755</strain>
    </source>
</reference>
<dbReference type="EMBL" id="MU267663">
    <property type="protein sequence ID" value="KAH7911944.1"/>
    <property type="molecule type" value="Genomic_DNA"/>
</dbReference>
<evidence type="ECO:0000313" key="1">
    <source>
        <dbReference type="EMBL" id="KAH7911944.1"/>
    </source>
</evidence>
<comment type="caution">
    <text evidence="1">The sequence shown here is derived from an EMBL/GenBank/DDBJ whole genome shotgun (WGS) entry which is preliminary data.</text>
</comment>
<sequence length="674" mass="75464">MPKASSSQSTTSHAAIQSSVLKRNQACHQCRKRKLVSDARRPCSTCVRSHSHALAHSQPGSTLPPRPECTFDEVAAIESSTSVHEDPKNRIERLESRILELENLLSQKDKVSSSNSASESPRSQVLGSIETTPVIFGPSLNPSYRADPMPSSSSNQLSQVPIDQPSLDPYVAHADPTRSNPHSDMHWSHWPRHLPRPDLLRHLVETFFAYHPHSTRLFHMSTFIPSLSLPPTHPDFPIPAVLHAICAVASGYTAIVTELQVDSLRQETFADQQARISKEQADQCVKEGQQIFQCLQAYVALSWYYWSQAKWVELFTVCGHSLRCAVPLGLNVMQPFRAISDKVAFLSVISPARSIAEDETRRNVFWLAYAIDRQHGAGTGWALSLADDDIAQILPAPVDMQGSTSIAPEARQWSHLRETLLNHPFDLTDSFTLYIKSTMLLSRVKIFNLRFRAMQHAGDPSAIPLGTLRNSLQLDLRTAPAFYELDDLVISFRTSLPYHLRDPFSDGGMDSHLYTTSLTLHVAMIILHEPHANVDSMRCTSAMKMLVGARGILDLLYAIWSTSYDITLLDHFCPFCWYLAGRIIARFLRAAREVNCTQQVQILHAELDFFRMALNKMGQRVPLASRYHKMLDASVNTICFAPLQNDSLSIATTSILVADDSLFDAFNMQRTPPS</sequence>
<protein>
    <submittedName>
        <fullName evidence="1">Uncharacterized protein</fullName>
    </submittedName>
</protein>
<keyword evidence="2" id="KW-1185">Reference proteome</keyword>
<name>A0ACB8AGC6_9AGAM</name>
<gene>
    <name evidence="1" type="ORF">BJ138DRAFT_1062099</name>
</gene>